<dbReference type="EMBL" id="AEQP01000016">
    <property type="protein sequence ID" value="EFV94558.1"/>
    <property type="molecule type" value="Genomic_DNA"/>
</dbReference>
<accession>E7RYF4</accession>
<dbReference type="HOGENOM" id="CLU_168222_1_0_4"/>
<dbReference type="AlphaFoldDB" id="E7RYF4"/>
<reference evidence="1 2" key="1">
    <citation type="submission" date="2010-12" db="EMBL/GenBank/DDBJ databases">
        <authorList>
            <person name="Muzny D."/>
            <person name="Qin X."/>
            <person name="Deng J."/>
            <person name="Jiang H."/>
            <person name="Liu Y."/>
            <person name="Qu J."/>
            <person name="Song X.-Z."/>
            <person name="Zhang L."/>
            <person name="Thornton R."/>
            <person name="Coyle M."/>
            <person name="Francisco L."/>
            <person name="Jackson L."/>
            <person name="Javaid M."/>
            <person name="Korchina V."/>
            <person name="Kovar C."/>
            <person name="Mata R."/>
            <person name="Mathew T."/>
            <person name="Ngo R."/>
            <person name="Nguyen L."/>
            <person name="Nguyen N."/>
            <person name="Okwuonu G."/>
            <person name="Ongeri F."/>
            <person name="Pham C."/>
            <person name="Simmons D."/>
            <person name="Wilczek-Boney K."/>
            <person name="Hale W."/>
            <person name="Jakkamsetti A."/>
            <person name="Pham P."/>
            <person name="Ruth R."/>
            <person name="San Lucas F."/>
            <person name="Warren J."/>
            <person name="Zhang J."/>
            <person name="Zhao Z."/>
            <person name="Zhou C."/>
            <person name="Zhu D."/>
            <person name="Lee S."/>
            <person name="Bess C."/>
            <person name="Blankenburg K."/>
            <person name="Forbes L."/>
            <person name="Fu Q."/>
            <person name="Gubbala S."/>
            <person name="Hirani K."/>
            <person name="Jayaseelan J.C."/>
            <person name="Lara F."/>
            <person name="Munidasa M."/>
            <person name="Palculict T."/>
            <person name="Patil S."/>
            <person name="Pu L.-L."/>
            <person name="Saada N."/>
            <person name="Tang L."/>
            <person name="Weissenberger G."/>
            <person name="Zhu Y."/>
            <person name="Hemphill L."/>
            <person name="Shang Y."/>
            <person name="Youmans B."/>
            <person name="Ayvaz T."/>
            <person name="Ross M."/>
            <person name="Santibanez J."/>
            <person name="Aqrawi P."/>
            <person name="Gross S."/>
            <person name="Joshi V."/>
            <person name="Fowler G."/>
            <person name="Nazareth L."/>
            <person name="Reid J."/>
            <person name="Worley K."/>
            <person name="Petrosino J."/>
            <person name="Highlander S."/>
            <person name="Gibbs R."/>
        </authorList>
    </citation>
    <scope>NUCLEOTIDE SEQUENCE [LARGE SCALE GENOMIC DNA]</scope>
    <source>
        <strain evidence="1 2">ATCC 51599</strain>
    </source>
</reference>
<dbReference type="InterPro" id="IPR049708">
    <property type="entry name" value="PP0621-like"/>
</dbReference>
<dbReference type="Proteomes" id="UP000011021">
    <property type="component" value="Unassembled WGS sequence"/>
</dbReference>
<evidence type="ECO:0000313" key="2">
    <source>
        <dbReference type="Proteomes" id="UP000011021"/>
    </source>
</evidence>
<name>E7RYF4_9BURK</name>
<dbReference type="RefSeq" id="WP_005674044.1">
    <property type="nucleotide sequence ID" value="NZ_CP146288.1"/>
</dbReference>
<sequence length="96" mass="10112">MKIIFWMLVIAGAIMLVRRYGALAAARARREAQAAAGQSAADAAPARPASADMMVACSICDLHLPASEAIFAHGRVYCCEAHQAQGKAAQSGQRLK</sequence>
<dbReference type="NCBIfam" id="NF041023">
    <property type="entry name" value="PP0621_fam"/>
    <property type="match status" value="1"/>
</dbReference>
<comment type="caution">
    <text evidence="1">The sequence shown here is derived from an EMBL/GenBank/DDBJ whole genome shotgun (WGS) entry which is preliminary data.</text>
</comment>
<organism evidence="1 2">
    <name type="scientific">Lautropia mirabilis ATCC 51599</name>
    <dbReference type="NCBI Taxonomy" id="887898"/>
    <lineage>
        <taxon>Bacteria</taxon>
        <taxon>Pseudomonadati</taxon>
        <taxon>Pseudomonadota</taxon>
        <taxon>Betaproteobacteria</taxon>
        <taxon>Burkholderiales</taxon>
        <taxon>Burkholderiaceae</taxon>
        <taxon>Lautropia</taxon>
    </lineage>
</organism>
<keyword evidence="2" id="KW-1185">Reference proteome</keyword>
<gene>
    <name evidence="1" type="ORF">HMPREF0551_1718</name>
</gene>
<proteinExistence type="predicted"/>
<evidence type="ECO:0008006" key="3">
    <source>
        <dbReference type="Google" id="ProtNLM"/>
    </source>
</evidence>
<protein>
    <recommendedName>
        <fullName evidence="3">Deaminase</fullName>
    </recommendedName>
</protein>
<evidence type="ECO:0000313" key="1">
    <source>
        <dbReference type="EMBL" id="EFV94558.1"/>
    </source>
</evidence>
<dbReference type="STRING" id="887898.HMPREF0551_1718"/>